<name>A0ABX2EHL6_9BURK</name>
<keyword evidence="3" id="KW-0808">Transferase</keyword>
<evidence type="ECO:0000256" key="3">
    <source>
        <dbReference type="ARBA" id="ARBA00022679"/>
    </source>
</evidence>
<comment type="function">
    <text evidence="4">Exhibits S-adenosyl-L-methionine-dependent methyltransferase activity.</text>
</comment>
<dbReference type="Proteomes" id="UP000737171">
    <property type="component" value="Unassembled WGS sequence"/>
</dbReference>
<protein>
    <recommendedName>
        <fullName evidence="4">S-adenosyl-L-methionine-dependent methyltransferase</fullName>
        <ecNumber evidence="4">2.1.1.-</ecNumber>
    </recommendedName>
</protein>
<dbReference type="GO" id="GO:0008168">
    <property type="term" value="F:methyltransferase activity"/>
    <property type="evidence" value="ECO:0007669"/>
    <property type="project" value="UniProtKB-KW"/>
</dbReference>
<keyword evidence="4" id="KW-0949">S-adenosyl-L-methionine</keyword>
<proteinExistence type="inferred from homology"/>
<dbReference type="Pfam" id="PF04072">
    <property type="entry name" value="LCM"/>
    <property type="match status" value="1"/>
</dbReference>
<dbReference type="RefSeq" id="WP_173123476.1">
    <property type="nucleotide sequence ID" value="NZ_JABRWJ010000004.1"/>
</dbReference>
<keyword evidence="2 4" id="KW-0489">Methyltransferase</keyword>
<evidence type="ECO:0000313" key="6">
    <source>
        <dbReference type="Proteomes" id="UP000737171"/>
    </source>
</evidence>
<comment type="similarity">
    <text evidence="1 4">Belongs to the UPF0677 family.</text>
</comment>
<dbReference type="GO" id="GO:0032259">
    <property type="term" value="P:methylation"/>
    <property type="evidence" value="ECO:0007669"/>
    <property type="project" value="UniProtKB-KW"/>
</dbReference>
<dbReference type="InterPro" id="IPR007213">
    <property type="entry name" value="Ppm1/Ppm2/Tcmp"/>
</dbReference>
<evidence type="ECO:0000256" key="1">
    <source>
        <dbReference type="ARBA" id="ARBA00008138"/>
    </source>
</evidence>
<reference evidence="5 6" key="1">
    <citation type="submission" date="2020-05" db="EMBL/GenBank/DDBJ databases">
        <title>Aquincola sp. isolate from soil.</title>
        <authorList>
            <person name="Han J."/>
            <person name="Kim D.-U."/>
        </authorList>
    </citation>
    <scope>NUCLEOTIDE SEQUENCE [LARGE SCALE GENOMIC DNA]</scope>
    <source>
        <strain evidence="5 6">S2</strain>
    </source>
</reference>
<dbReference type="EC" id="2.1.1.-" evidence="4"/>
<dbReference type="Gene3D" id="3.40.50.150">
    <property type="entry name" value="Vaccinia Virus protein VP39"/>
    <property type="match status" value="1"/>
</dbReference>
<dbReference type="NCBIfam" id="TIGR00027">
    <property type="entry name" value="mthyl_TIGR00027"/>
    <property type="match status" value="1"/>
</dbReference>
<comment type="caution">
    <text evidence="5">The sequence shown here is derived from an EMBL/GenBank/DDBJ whole genome shotgun (WGS) entry which is preliminary data.</text>
</comment>
<dbReference type="EMBL" id="JABRWJ010000004">
    <property type="protein sequence ID" value="NRF68119.1"/>
    <property type="molecule type" value="Genomic_DNA"/>
</dbReference>
<dbReference type="InterPro" id="IPR029063">
    <property type="entry name" value="SAM-dependent_MTases_sf"/>
</dbReference>
<dbReference type="SUPFAM" id="SSF53335">
    <property type="entry name" value="S-adenosyl-L-methionine-dependent methyltransferases"/>
    <property type="match status" value="1"/>
</dbReference>
<accession>A0ABX2EHL6</accession>
<dbReference type="PANTHER" id="PTHR43619">
    <property type="entry name" value="S-ADENOSYL-L-METHIONINE-DEPENDENT METHYLTRANSFERASE YKTD-RELATED"/>
    <property type="match status" value="1"/>
</dbReference>
<gene>
    <name evidence="5" type="ORF">HLB44_14090</name>
</gene>
<organism evidence="5 6">
    <name type="scientific">Pseudaquabacterium terrae</name>
    <dbReference type="NCBI Taxonomy" id="2732868"/>
    <lineage>
        <taxon>Bacteria</taxon>
        <taxon>Pseudomonadati</taxon>
        <taxon>Pseudomonadota</taxon>
        <taxon>Betaproteobacteria</taxon>
        <taxon>Burkholderiales</taxon>
        <taxon>Sphaerotilaceae</taxon>
        <taxon>Pseudaquabacterium</taxon>
    </lineage>
</organism>
<dbReference type="PANTHER" id="PTHR43619:SF2">
    <property type="entry name" value="S-ADENOSYL-L-METHIONINE-DEPENDENT METHYLTRANSFERASES SUPERFAMILY PROTEIN"/>
    <property type="match status" value="1"/>
</dbReference>
<evidence type="ECO:0000313" key="5">
    <source>
        <dbReference type="EMBL" id="NRF68119.1"/>
    </source>
</evidence>
<evidence type="ECO:0000256" key="2">
    <source>
        <dbReference type="ARBA" id="ARBA00022603"/>
    </source>
</evidence>
<dbReference type="InterPro" id="IPR011610">
    <property type="entry name" value="SAM_mthyl_Trfase_ML2640-like"/>
</dbReference>
<evidence type="ECO:0000256" key="4">
    <source>
        <dbReference type="RuleBase" id="RU362030"/>
    </source>
</evidence>
<keyword evidence="6" id="KW-1185">Reference proteome</keyword>
<sequence length="285" mass="31702">MRADTPSSTALRAGMARARHQVLDQGRVFNDPLALRILGRETAERVMTEPENRVARALRAPLAARSRIAEDTIHEAVARGATQLVVLGAGLDTFAYRSPYPAPALRMFEVDHPATQAWKRGLLAEAGIAVPPALRYVPVDFETGDFMAGLRAAGFDPLQPAVFTWLGVTVYLTKDVVMATLRALREAGAPGSAVVFDYVSEPGRWQWHRRGVLALLKRRFARMGEPWRFFAREEALARELLAMGYRRVEDLRPNQILERLFAGHEADVPKRRSGAEFGGVMRLSM</sequence>